<organism evidence="2 3">
    <name type="scientific">Roseivirga echinicomitans</name>
    <dbReference type="NCBI Taxonomy" id="296218"/>
    <lineage>
        <taxon>Bacteria</taxon>
        <taxon>Pseudomonadati</taxon>
        <taxon>Bacteroidota</taxon>
        <taxon>Cytophagia</taxon>
        <taxon>Cytophagales</taxon>
        <taxon>Roseivirgaceae</taxon>
        <taxon>Roseivirga</taxon>
    </lineage>
</organism>
<feature type="coiled-coil region" evidence="1">
    <location>
        <begin position="161"/>
        <end position="191"/>
    </location>
</feature>
<evidence type="ECO:0000313" key="3">
    <source>
        <dbReference type="Proteomes" id="UP000075615"/>
    </source>
</evidence>
<evidence type="ECO:0000313" key="2">
    <source>
        <dbReference type="EMBL" id="KYG72788.1"/>
    </source>
</evidence>
<comment type="caution">
    <text evidence="2">The sequence shown here is derived from an EMBL/GenBank/DDBJ whole genome shotgun (WGS) entry which is preliminary data.</text>
</comment>
<dbReference type="RefSeq" id="WP_068417323.1">
    <property type="nucleotide sequence ID" value="NZ_LRDB01000050.1"/>
</dbReference>
<evidence type="ECO:0000256" key="1">
    <source>
        <dbReference type="SAM" id="Coils"/>
    </source>
</evidence>
<dbReference type="Proteomes" id="UP000075615">
    <property type="component" value="Unassembled WGS sequence"/>
</dbReference>
<sequence length="557" mass="63390">MNKLIICFLVFNSIAFQALSQDNKEVDYYLTLDKVVKDTTGYLRLNHVLRQEFSRIIKTNTNGTIGNYVGLSTKDNNLSFAYSLVRKENVLQIKGGGGVTDGITNIFSNSELNSGTNIGFNFYRMFGHKHISIVFDEVKSLQKKDHELTHAFELYKLTDHKKKVNDELDKKKAEIQKLEALSKRLQTVRSQLLAGGRKTYIDSIVYVDLNYKRSLIEIELTTLESNINTIKTQVNQTVRQLQQVRDNNPNRNAARQQFAIDSLLTLKPLYIMKQSLKVTKDSLKTINKQIRANTFDEYQIIDTERKLKIAKYEFTVAEEKLEYHQSAWDFGDVNYTYEENKIKNLDKFKNIRAKEVALTWFGGGFGLENNSFKLLDSLNAVKSERDLIPTINLSLTRYVNKLISGSAKRRNISYSTIAAKISFGNNLGTLKELTIESTDSLTSNTASVSSQKAFSGFFNDEVISGQLSLDHYRFVGGKDTFGIHLRTQIDIIDKKTVTSLRAGVLFAALSQDDYTSVINFELFIGLNDIFKEGEEDSLFNRNVIGIQTTIPFNLKLK</sequence>
<name>A0A150X241_9BACT</name>
<protein>
    <submittedName>
        <fullName evidence="2">Uncharacterized protein</fullName>
    </submittedName>
</protein>
<dbReference type="AlphaFoldDB" id="A0A150X241"/>
<proteinExistence type="predicted"/>
<reference evidence="2 3" key="1">
    <citation type="submission" date="2016-01" db="EMBL/GenBank/DDBJ databases">
        <title>Genome sequencing of Roseivirga echinicomitans KMM 6058.</title>
        <authorList>
            <person name="Selvaratnam C."/>
            <person name="Thevarajoo S."/>
            <person name="Goh K.M."/>
            <person name="Ee R."/>
            <person name="Chan K.-G."/>
            <person name="Chong C.S."/>
        </authorList>
    </citation>
    <scope>NUCLEOTIDE SEQUENCE [LARGE SCALE GENOMIC DNA]</scope>
    <source>
        <strain evidence="2 3">KMM 6058</strain>
    </source>
</reference>
<dbReference type="EMBL" id="LRDB01000050">
    <property type="protein sequence ID" value="KYG72788.1"/>
    <property type="molecule type" value="Genomic_DNA"/>
</dbReference>
<gene>
    <name evidence="2" type="ORF">AWN68_08785</name>
</gene>
<keyword evidence="1" id="KW-0175">Coiled coil</keyword>
<dbReference type="OrthoDB" id="1365708at2"/>
<accession>A0A150X241</accession>
<keyword evidence="3" id="KW-1185">Reference proteome</keyword>